<evidence type="ECO:0000256" key="7">
    <source>
        <dbReference type="ARBA" id="ARBA00023054"/>
    </source>
</evidence>
<sequence length="318" mass="36682">MSHKRNHAEFSGEASESRSSFKKSRANFAPNHPHNRQNRAHKSSKPSFRNEDYSSTKSTNALKSRIRDLRRLLDHANNDPDYKFPANVRIERERELEACEHELAEKRAAAKEAETRKKMIGKYHQVRFFDRQKATRILKKLRRDLASLPQSESPDQTQDALLEKIHNAEVDLNYALFYPLMKPYSSLYPRSKPSKPESSEPDAMDVDAAAAKKEEESGPKGDPEMWRAIAKAMEEGQSSLDALRNWKPEREIVAAPASRPRENKREKKDGAEGRPRVEKEKKPARDEVPKNRRERRAGRDIMSKKEESEEDSDGGFFE</sequence>
<gene>
    <name evidence="10" type="ORF">GQ43DRAFT_456712</name>
</gene>
<reference evidence="10" key="1">
    <citation type="journal article" date="2020" name="Stud. Mycol.">
        <title>101 Dothideomycetes genomes: a test case for predicting lifestyles and emergence of pathogens.</title>
        <authorList>
            <person name="Haridas S."/>
            <person name="Albert R."/>
            <person name="Binder M."/>
            <person name="Bloem J."/>
            <person name="Labutti K."/>
            <person name="Salamov A."/>
            <person name="Andreopoulos B."/>
            <person name="Baker S."/>
            <person name="Barry K."/>
            <person name="Bills G."/>
            <person name="Bluhm B."/>
            <person name="Cannon C."/>
            <person name="Castanera R."/>
            <person name="Culley D."/>
            <person name="Daum C."/>
            <person name="Ezra D."/>
            <person name="Gonzalez J."/>
            <person name="Henrissat B."/>
            <person name="Kuo A."/>
            <person name="Liang C."/>
            <person name="Lipzen A."/>
            <person name="Lutzoni F."/>
            <person name="Magnuson J."/>
            <person name="Mondo S."/>
            <person name="Nolan M."/>
            <person name="Ohm R."/>
            <person name="Pangilinan J."/>
            <person name="Park H.-J."/>
            <person name="Ramirez L."/>
            <person name="Alfaro M."/>
            <person name="Sun H."/>
            <person name="Tritt A."/>
            <person name="Yoshinaga Y."/>
            <person name="Zwiers L.-H."/>
            <person name="Turgeon B."/>
            <person name="Goodwin S."/>
            <person name="Spatafora J."/>
            <person name="Crous P."/>
            <person name="Grigoriev I."/>
        </authorList>
    </citation>
    <scope>NUCLEOTIDE SEQUENCE</scope>
    <source>
        <strain evidence="10">ATCC 74209</strain>
    </source>
</reference>
<feature type="compositionally biased region" description="Basic and acidic residues" evidence="9">
    <location>
        <begin position="210"/>
        <end position="225"/>
    </location>
</feature>
<evidence type="ECO:0000256" key="2">
    <source>
        <dbReference type="ARBA" id="ARBA00004604"/>
    </source>
</evidence>
<keyword evidence="7" id="KW-0175">Coiled coil</keyword>
<organism evidence="10 11">
    <name type="scientific">Delitschia confertaspora ATCC 74209</name>
    <dbReference type="NCBI Taxonomy" id="1513339"/>
    <lineage>
        <taxon>Eukaryota</taxon>
        <taxon>Fungi</taxon>
        <taxon>Dikarya</taxon>
        <taxon>Ascomycota</taxon>
        <taxon>Pezizomycotina</taxon>
        <taxon>Dothideomycetes</taxon>
        <taxon>Pleosporomycetidae</taxon>
        <taxon>Pleosporales</taxon>
        <taxon>Delitschiaceae</taxon>
        <taxon>Delitschia</taxon>
    </lineage>
</organism>
<dbReference type="GO" id="GO:0030688">
    <property type="term" value="C:preribosome, small subunit precursor"/>
    <property type="evidence" value="ECO:0007669"/>
    <property type="project" value="TreeGrafter"/>
</dbReference>
<dbReference type="Proteomes" id="UP000799536">
    <property type="component" value="Unassembled WGS sequence"/>
</dbReference>
<dbReference type="EMBL" id="ML994041">
    <property type="protein sequence ID" value="KAF2200067.1"/>
    <property type="molecule type" value="Genomic_DNA"/>
</dbReference>
<feature type="region of interest" description="Disordered" evidence="9">
    <location>
        <begin position="1"/>
        <end position="61"/>
    </location>
</feature>
<evidence type="ECO:0000256" key="6">
    <source>
        <dbReference type="ARBA" id="ARBA00022552"/>
    </source>
</evidence>
<comment type="subcellular location">
    <subcellularLocation>
        <location evidence="2">Nucleus</location>
        <location evidence="2">Nucleolus</location>
    </subcellularLocation>
</comment>
<keyword evidence="11" id="KW-1185">Reference proteome</keyword>
<proteinExistence type="inferred from homology"/>
<comment type="similarity">
    <text evidence="3">Belongs to the EFG1 family.</text>
</comment>
<feature type="compositionally biased region" description="Basic residues" evidence="9">
    <location>
        <begin position="33"/>
        <end position="44"/>
    </location>
</feature>
<evidence type="ECO:0000313" key="10">
    <source>
        <dbReference type="EMBL" id="KAF2200067.1"/>
    </source>
</evidence>
<name>A0A9P4JNI3_9PLEO</name>
<dbReference type="AlphaFoldDB" id="A0A9P4JNI3"/>
<dbReference type="InterPro" id="IPR019310">
    <property type="entry name" value="Efg1"/>
</dbReference>
<evidence type="ECO:0000313" key="11">
    <source>
        <dbReference type="Proteomes" id="UP000799536"/>
    </source>
</evidence>
<evidence type="ECO:0000256" key="9">
    <source>
        <dbReference type="SAM" id="MobiDB-lite"/>
    </source>
</evidence>
<evidence type="ECO:0000256" key="8">
    <source>
        <dbReference type="ARBA" id="ARBA00023242"/>
    </source>
</evidence>
<dbReference type="InterPro" id="IPR050786">
    <property type="entry name" value="EFG1_rRNA-proc"/>
</dbReference>
<evidence type="ECO:0000256" key="1">
    <source>
        <dbReference type="ARBA" id="ARBA00002773"/>
    </source>
</evidence>
<dbReference type="PANTHER" id="PTHR33911:SF1">
    <property type="entry name" value="RRNA-PROCESSING PROTEIN EFG1"/>
    <property type="match status" value="1"/>
</dbReference>
<feature type="region of interest" description="Disordered" evidence="9">
    <location>
        <begin position="189"/>
        <end position="318"/>
    </location>
</feature>
<keyword evidence="6" id="KW-0698">rRNA processing</keyword>
<comment type="function">
    <text evidence="1">Involved in rRNA processing.</text>
</comment>
<keyword evidence="8" id="KW-0539">Nucleus</keyword>
<comment type="caution">
    <text evidence="10">The sequence shown here is derived from an EMBL/GenBank/DDBJ whole genome shotgun (WGS) entry which is preliminary data.</text>
</comment>
<accession>A0A9P4JNI3</accession>
<feature type="compositionally biased region" description="Basic and acidic residues" evidence="9">
    <location>
        <begin position="259"/>
        <end position="307"/>
    </location>
</feature>
<evidence type="ECO:0000256" key="5">
    <source>
        <dbReference type="ARBA" id="ARBA00019827"/>
    </source>
</evidence>
<feature type="compositionally biased region" description="Acidic residues" evidence="9">
    <location>
        <begin position="308"/>
        <end position="318"/>
    </location>
</feature>
<dbReference type="Pfam" id="PF10153">
    <property type="entry name" value="Efg1"/>
    <property type="match status" value="1"/>
</dbReference>
<evidence type="ECO:0000256" key="3">
    <source>
        <dbReference type="ARBA" id="ARBA00006916"/>
    </source>
</evidence>
<dbReference type="GO" id="GO:0005730">
    <property type="term" value="C:nucleolus"/>
    <property type="evidence" value="ECO:0007669"/>
    <property type="project" value="UniProtKB-SubCell"/>
</dbReference>
<dbReference type="GO" id="GO:0000462">
    <property type="term" value="P:maturation of SSU-rRNA from tricistronic rRNA transcript (SSU-rRNA, 5.8S rRNA, LSU-rRNA)"/>
    <property type="evidence" value="ECO:0007669"/>
    <property type="project" value="TreeGrafter"/>
</dbReference>
<protein>
    <recommendedName>
        <fullName evidence="4">rRNA-processing protein EFG1</fullName>
    </recommendedName>
    <alternativeName>
        <fullName evidence="5">rRNA-processing protein efg1</fullName>
    </alternativeName>
</protein>
<evidence type="ECO:0000256" key="4">
    <source>
        <dbReference type="ARBA" id="ARBA00018689"/>
    </source>
</evidence>
<dbReference type="PANTHER" id="PTHR33911">
    <property type="entry name" value="RRNA-PROCESSING PROTEIN EFG1"/>
    <property type="match status" value="1"/>
</dbReference>
<dbReference type="OrthoDB" id="47732at2759"/>